<evidence type="ECO:0000256" key="13">
    <source>
        <dbReference type="SAM" id="Phobius"/>
    </source>
</evidence>
<evidence type="ECO:0000256" key="10">
    <source>
        <dbReference type="ARBA" id="ARBA00023143"/>
    </source>
</evidence>
<evidence type="ECO:0000256" key="12">
    <source>
        <dbReference type="SAM" id="MobiDB-lite"/>
    </source>
</evidence>
<keyword evidence="6" id="KW-1003">Cell membrane</keyword>
<evidence type="ECO:0000256" key="7">
    <source>
        <dbReference type="ARBA" id="ARBA00022692"/>
    </source>
</evidence>
<dbReference type="InterPro" id="IPR013556">
    <property type="entry name" value="Flag_M-ring_C"/>
</dbReference>
<dbReference type="RefSeq" id="WP_341272943.1">
    <property type="nucleotide sequence ID" value="NZ_SHKX01000013.1"/>
</dbReference>
<evidence type="ECO:0000313" key="17">
    <source>
        <dbReference type="Proteomes" id="UP000292423"/>
    </source>
</evidence>
<dbReference type="PANTHER" id="PTHR30046:SF0">
    <property type="entry name" value="FLAGELLAR M-RING PROTEIN"/>
    <property type="match status" value="1"/>
</dbReference>
<dbReference type="InterPro" id="IPR006182">
    <property type="entry name" value="FliF_N_dom"/>
</dbReference>
<comment type="similarity">
    <text evidence="4">Belongs to the FliF family.</text>
</comment>
<organism evidence="16 17">
    <name type="scientific">Fluviicoccus keumensis</name>
    <dbReference type="NCBI Taxonomy" id="1435465"/>
    <lineage>
        <taxon>Bacteria</taxon>
        <taxon>Pseudomonadati</taxon>
        <taxon>Pseudomonadota</taxon>
        <taxon>Gammaproteobacteria</taxon>
        <taxon>Moraxellales</taxon>
        <taxon>Moraxellaceae</taxon>
        <taxon>Fluviicoccus</taxon>
    </lineage>
</organism>
<feature type="compositionally biased region" description="Basic and acidic residues" evidence="12">
    <location>
        <begin position="282"/>
        <end position="297"/>
    </location>
</feature>
<dbReference type="NCBIfam" id="TIGR00206">
    <property type="entry name" value="fliF"/>
    <property type="match status" value="1"/>
</dbReference>
<dbReference type="GO" id="GO:0003774">
    <property type="term" value="F:cytoskeletal motor activity"/>
    <property type="evidence" value="ECO:0007669"/>
    <property type="project" value="InterPro"/>
</dbReference>
<comment type="subunit">
    <text evidence="11">The basal body constitutes a major portion of the flagellar organelle and consists of four rings (L,P,S, and M) mounted on a central rod. The M ring is integral to the inner membrane of the cell and may be connected to the flagellar rod via the S ring. The S (supramembrane ring) lies just distal to the M ring. The L and P rings lie in the outer membrane and the periplasmic space, respectively.</text>
</comment>
<keyword evidence="17" id="KW-1185">Reference proteome</keyword>
<evidence type="ECO:0000256" key="3">
    <source>
        <dbReference type="ARBA" id="ARBA00004651"/>
    </source>
</evidence>
<evidence type="ECO:0000256" key="2">
    <source>
        <dbReference type="ARBA" id="ARBA00004117"/>
    </source>
</evidence>
<dbReference type="GO" id="GO:0071973">
    <property type="term" value="P:bacterial-type flagellum-dependent cell motility"/>
    <property type="evidence" value="ECO:0007669"/>
    <property type="project" value="InterPro"/>
</dbReference>
<dbReference type="InterPro" id="IPR045851">
    <property type="entry name" value="AMP-bd_C_sf"/>
</dbReference>
<dbReference type="EMBL" id="SHKX01000013">
    <property type="protein sequence ID" value="RZU38502.1"/>
    <property type="molecule type" value="Genomic_DNA"/>
</dbReference>
<keyword evidence="16" id="KW-0969">Cilium</keyword>
<comment type="function">
    <text evidence="1">The M ring may be actively involved in energy transduction.</text>
</comment>
<dbReference type="PANTHER" id="PTHR30046">
    <property type="entry name" value="FLAGELLAR M-RING PROTEIN"/>
    <property type="match status" value="1"/>
</dbReference>
<comment type="subcellular location">
    <subcellularLocation>
        <location evidence="2">Bacterial flagellum basal body</location>
    </subcellularLocation>
    <subcellularLocation>
        <location evidence="3">Cell membrane</location>
        <topology evidence="3">Multi-pass membrane protein</topology>
    </subcellularLocation>
</comment>
<accession>A0A4Q7YLD4</accession>
<keyword evidence="10" id="KW-0975">Bacterial flagellum</keyword>
<evidence type="ECO:0000256" key="1">
    <source>
        <dbReference type="ARBA" id="ARBA00003820"/>
    </source>
</evidence>
<feature type="domain" description="Flagellar M-ring C-terminal" evidence="15">
    <location>
        <begin position="240"/>
        <end position="371"/>
    </location>
</feature>
<keyword evidence="16" id="KW-0966">Cell projection</keyword>
<name>A0A4Q7YLD4_9GAMM</name>
<gene>
    <name evidence="16" type="ORF">EV700_2436</name>
</gene>
<feature type="region of interest" description="Disordered" evidence="12">
    <location>
        <begin position="275"/>
        <end position="312"/>
    </location>
</feature>
<reference evidence="16 17" key="1">
    <citation type="submission" date="2019-02" db="EMBL/GenBank/DDBJ databases">
        <title>Genomic Encyclopedia of Type Strains, Phase IV (KMG-IV): sequencing the most valuable type-strain genomes for metagenomic binning, comparative biology and taxonomic classification.</title>
        <authorList>
            <person name="Goeker M."/>
        </authorList>
    </citation>
    <scope>NUCLEOTIDE SEQUENCE [LARGE SCALE GENOMIC DNA]</scope>
    <source>
        <strain evidence="16 17">DSM 105135</strain>
    </source>
</reference>
<dbReference type="InterPro" id="IPR043427">
    <property type="entry name" value="YscJ/FliF"/>
</dbReference>
<keyword evidence="7 13" id="KW-0812">Transmembrane</keyword>
<dbReference type="Pfam" id="PF01514">
    <property type="entry name" value="YscJ_FliF"/>
    <property type="match status" value="1"/>
</dbReference>
<evidence type="ECO:0000259" key="14">
    <source>
        <dbReference type="Pfam" id="PF01514"/>
    </source>
</evidence>
<dbReference type="Pfam" id="PF08345">
    <property type="entry name" value="YscJ_FliF_C"/>
    <property type="match status" value="1"/>
</dbReference>
<keyword evidence="9 13" id="KW-0472">Membrane</keyword>
<comment type="caution">
    <text evidence="16">The sequence shown here is derived from an EMBL/GenBank/DDBJ whole genome shotgun (WGS) entry which is preliminary data.</text>
</comment>
<evidence type="ECO:0000313" key="16">
    <source>
        <dbReference type="EMBL" id="RZU38502.1"/>
    </source>
</evidence>
<protein>
    <recommendedName>
        <fullName evidence="5">Flagellar M-ring protein</fullName>
    </recommendedName>
</protein>
<evidence type="ECO:0000256" key="4">
    <source>
        <dbReference type="ARBA" id="ARBA00007971"/>
    </source>
</evidence>
<evidence type="ECO:0000259" key="15">
    <source>
        <dbReference type="Pfam" id="PF08345"/>
    </source>
</evidence>
<dbReference type="InterPro" id="IPR000067">
    <property type="entry name" value="FlgMring_FliF"/>
</dbReference>
<keyword evidence="16" id="KW-0282">Flagellum</keyword>
<evidence type="ECO:0000256" key="8">
    <source>
        <dbReference type="ARBA" id="ARBA00022989"/>
    </source>
</evidence>
<sequence length="460" mass="49328">MEKLGFTLPENNRRLGLVAGILLIAVMFATAVWWLWTPSYVALYKDSPEASQAEILAGLTAAGIPFRLNSKDNSIEVSESQVGQARMHLAEAGIPAVGGAGFELFDHADYGMSEFAQRINYQRALEGELGRTIQGMREVRQARVHITLKRTGAFLAAPEQPKASVVIQLTPGSVLSQDQSRGIRELVASAVEGMKPESVVVMNEYGQVLGGADALNQLPDRLQAVSRVEADLREKAESLLRHALGNDGAYVTVHVQMNFDKATAVRERPLPIPGTEEGLVVRQKENHSSTDLGEKEQAAGSEANSQDSSETEYAVGKEHSEIEFATGKLEQISIGVVLSGPVDGISPAQLHELLAGGLGLNTARGDRISVVYAAPGGKTVKSEQATVPPVVAPASQDKALPALLVWAGLGLLMLVGLVAFMLARSGRRSPVSGQQGGPLSQEERQVLLEELRRWLKEPQS</sequence>
<keyword evidence="8 13" id="KW-1133">Transmembrane helix</keyword>
<evidence type="ECO:0000256" key="11">
    <source>
        <dbReference type="ARBA" id="ARBA00025936"/>
    </source>
</evidence>
<feature type="domain" description="Flagellar M-ring N-terminal" evidence="14">
    <location>
        <begin position="37"/>
        <end position="209"/>
    </location>
</feature>
<evidence type="ECO:0000256" key="5">
    <source>
        <dbReference type="ARBA" id="ARBA00017949"/>
    </source>
</evidence>
<evidence type="ECO:0000256" key="6">
    <source>
        <dbReference type="ARBA" id="ARBA00022475"/>
    </source>
</evidence>
<evidence type="ECO:0000256" key="9">
    <source>
        <dbReference type="ARBA" id="ARBA00023136"/>
    </source>
</evidence>
<dbReference type="GO" id="GO:0009431">
    <property type="term" value="C:bacterial-type flagellum basal body, MS ring"/>
    <property type="evidence" value="ECO:0007669"/>
    <property type="project" value="InterPro"/>
</dbReference>
<proteinExistence type="inferred from homology"/>
<feature type="transmembrane region" description="Helical" evidence="13">
    <location>
        <begin position="15"/>
        <end position="36"/>
    </location>
</feature>
<dbReference type="Gene3D" id="3.30.300.30">
    <property type="match status" value="1"/>
</dbReference>
<feature type="transmembrane region" description="Helical" evidence="13">
    <location>
        <begin position="403"/>
        <end position="423"/>
    </location>
</feature>
<dbReference type="GO" id="GO:0005886">
    <property type="term" value="C:plasma membrane"/>
    <property type="evidence" value="ECO:0007669"/>
    <property type="project" value="UniProtKB-SubCell"/>
</dbReference>
<dbReference type="Proteomes" id="UP000292423">
    <property type="component" value="Unassembled WGS sequence"/>
</dbReference>
<dbReference type="PRINTS" id="PR01009">
    <property type="entry name" value="FLGMRINGFLIF"/>
</dbReference>
<dbReference type="AlphaFoldDB" id="A0A4Q7YLD4"/>